<dbReference type="Proteomes" id="UP000436088">
    <property type="component" value="Unassembled WGS sequence"/>
</dbReference>
<sequence length="215" mass="24532">MQFSRIGKLIVRFVELESIDVTVEPSFPVLMHACVYAIAMTESQLIKPIGTIQSNANVFLAPKSTSLPRNGLTNERFWFIIASTMAQPVPTTTSIITTRTQEENTREICRNLQHLYIRIILRNVSDKTIFTCQPLHSCKKQLKWDLREATLQSITVSYFGLMSFDDSNPNDDHNKNGGYYKLFNPNEFGEFNSSCIGRVELELEVMMNANEVKRA</sequence>
<organism evidence="1 2">
    <name type="scientific">Hibiscus syriacus</name>
    <name type="common">Rose of Sharon</name>
    <dbReference type="NCBI Taxonomy" id="106335"/>
    <lineage>
        <taxon>Eukaryota</taxon>
        <taxon>Viridiplantae</taxon>
        <taxon>Streptophyta</taxon>
        <taxon>Embryophyta</taxon>
        <taxon>Tracheophyta</taxon>
        <taxon>Spermatophyta</taxon>
        <taxon>Magnoliopsida</taxon>
        <taxon>eudicotyledons</taxon>
        <taxon>Gunneridae</taxon>
        <taxon>Pentapetalae</taxon>
        <taxon>rosids</taxon>
        <taxon>malvids</taxon>
        <taxon>Malvales</taxon>
        <taxon>Malvaceae</taxon>
        <taxon>Malvoideae</taxon>
        <taxon>Hibiscus</taxon>
    </lineage>
</organism>
<accession>A0A6A3D8I4</accession>
<gene>
    <name evidence="1" type="ORF">F3Y22_tig00000340pilonHSYRG00617</name>
</gene>
<keyword evidence="2" id="KW-1185">Reference proteome</keyword>
<reference evidence="1" key="1">
    <citation type="submission" date="2019-09" db="EMBL/GenBank/DDBJ databases">
        <title>Draft genome information of white flower Hibiscus syriacus.</title>
        <authorList>
            <person name="Kim Y.-M."/>
        </authorList>
    </citation>
    <scope>NUCLEOTIDE SEQUENCE [LARGE SCALE GENOMIC DNA]</scope>
    <source>
        <strain evidence="1">YM2019G1</strain>
    </source>
</reference>
<evidence type="ECO:0000313" key="1">
    <source>
        <dbReference type="EMBL" id="KAE8735552.1"/>
    </source>
</evidence>
<dbReference type="EMBL" id="VEPZ02000032">
    <property type="protein sequence ID" value="KAE8735552.1"/>
    <property type="molecule type" value="Genomic_DNA"/>
</dbReference>
<protein>
    <submittedName>
        <fullName evidence="1">Uncharacterized protein</fullName>
    </submittedName>
</protein>
<comment type="caution">
    <text evidence="1">The sequence shown here is derived from an EMBL/GenBank/DDBJ whole genome shotgun (WGS) entry which is preliminary data.</text>
</comment>
<name>A0A6A3D8I4_HIBSY</name>
<dbReference type="AlphaFoldDB" id="A0A6A3D8I4"/>
<evidence type="ECO:0000313" key="2">
    <source>
        <dbReference type="Proteomes" id="UP000436088"/>
    </source>
</evidence>
<proteinExistence type="predicted"/>